<dbReference type="GO" id="GO:0003677">
    <property type="term" value="F:DNA binding"/>
    <property type="evidence" value="ECO:0007669"/>
    <property type="project" value="UniProtKB-KW"/>
</dbReference>
<dbReference type="InterPro" id="IPR011663">
    <property type="entry name" value="UTRA"/>
</dbReference>
<keyword evidence="3" id="KW-0804">Transcription</keyword>
<dbReference type="AlphaFoldDB" id="A0A365U770"/>
<dbReference type="OrthoDB" id="9808698at2"/>
<dbReference type="InterPro" id="IPR036388">
    <property type="entry name" value="WH-like_DNA-bd_sf"/>
</dbReference>
<reference evidence="5 6" key="1">
    <citation type="submission" date="2018-07" db="EMBL/GenBank/DDBJ databases">
        <title>Rhodosalinus sp. strain E84T genomic sequence and assembly.</title>
        <authorList>
            <person name="Liu Z.-W."/>
            <person name="Lu D.-C."/>
        </authorList>
    </citation>
    <scope>NUCLEOTIDE SEQUENCE [LARGE SCALE GENOMIC DNA]</scope>
    <source>
        <strain evidence="5 6">E84</strain>
    </source>
</reference>
<dbReference type="SMART" id="SM00866">
    <property type="entry name" value="UTRA"/>
    <property type="match status" value="1"/>
</dbReference>
<dbReference type="PANTHER" id="PTHR44846:SF16">
    <property type="entry name" value="TRANSCRIPTIONAL REGULATOR PHNF-RELATED"/>
    <property type="match status" value="1"/>
</dbReference>
<feature type="domain" description="HTH gntR-type" evidence="4">
    <location>
        <begin position="2"/>
        <end position="70"/>
    </location>
</feature>
<dbReference type="InterPro" id="IPR028978">
    <property type="entry name" value="Chorismate_lyase_/UTRA_dom_sf"/>
</dbReference>
<evidence type="ECO:0000259" key="4">
    <source>
        <dbReference type="PROSITE" id="PS50949"/>
    </source>
</evidence>
<dbReference type="Pfam" id="PF00392">
    <property type="entry name" value="GntR"/>
    <property type="match status" value="1"/>
</dbReference>
<dbReference type="SUPFAM" id="SSF46785">
    <property type="entry name" value="Winged helix' DNA-binding domain"/>
    <property type="match status" value="1"/>
</dbReference>
<dbReference type="SMART" id="SM00345">
    <property type="entry name" value="HTH_GNTR"/>
    <property type="match status" value="1"/>
</dbReference>
<keyword evidence="2" id="KW-0238">DNA-binding</keyword>
<sequence>MSASFREIKADVRARIARGDWAPGALLPTEADLARAYACARATVNRALRELAEEGLLERKRKSGTRVRRAPVRQARFDIPLVRREIEDQGAAYRYALVRRAEIAAPDWLRARMGLAAAAPVLHLVAMHYANGAPYQHEERWISLDTLPQARRADFTRVGPNEWLVATIPFTDAELSFTATAATEALAAHLGCPPGDALFRMERSTWFEGQPVTYVRMTFPPGHRMTTRY</sequence>
<dbReference type="PANTHER" id="PTHR44846">
    <property type="entry name" value="MANNOSYL-D-GLYCERATE TRANSPORT/METABOLISM SYSTEM REPRESSOR MNGR-RELATED"/>
    <property type="match status" value="1"/>
</dbReference>
<dbReference type="Pfam" id="PF07702">
    <property type="entry name" value="UTRA"/>
    <property type="match status" value="1"/>
</dbReference>
<comment type="caution">
    <text evidence="5">The sequence shown here is derived from an EMBL/GenBank/DDBJ whole genome shotgun (WGS) entry which is preliminary data.</text>
</comment>
<proteinExistence type="predicted"/>
<dbReference type="Gene3D" id="3.40.1410.10">
    <property type="entry name" value="Chorismate lyase-like"/>
    <property type="match status" value="1"/>
</dbReference>
<evidence type="ECO:0000256" key="1">
    <source>
        <dbReference type="ARBA" id="ARBA00023015"/>
    </source>
</evidence>
<dbReference type="PRINTS" id="PR00035">
    <property type="entry name" value="HTHGNTR"/>
</dbReference>
<keyword evidence="1" id="KW-0805">Transcription regulation</keyword>
<dbReference type="InterPro" id="IPR000524">
    <property type="entry name" value="Tscrpt_reg_HTH_GntR"/>
</dbReference>
<keyword evidence="6" id="KW-1185">Reference proteome</keyword>
<evidence type="ECO:0000313" key="6">
    <source>
        <dbReference type="Proteomes" id="UP000253370"/>
    </source>
</evidence>
<evidence type="ECO:0000313" key="5">
    <source>
        <dbReference type="EMBL" id="RBI83354.1"/>
    </source>
</evidence>
<organism evidence="5 6">
    <name type="scientific">Rhodosalinus halophilus</name>
    <dbReference type="NCBI Taxonomy" id="2259333"/>
    <lineage>
        <taxon>Bacteria</taxon>
        <taxon>Pseudomonadati</taxon>
        <taxon>Pseudomonadota</taxon>
        <taxon>Alphaproteobacteria</taxon>
        <taxon>Rhodobacterales</taxon>
        <taxon>Paracoccaceae</taxon>
        <taxon>Rhodosalinus</taxon>
    </lineage>
</organism>
<dbReference type="GO" id="GO:0003700">
    <property type="term" value="F:DNA-binding transcription factor activity"/>
    <property type="evidence" value="ECO:0007669"/>
    <property type="project" value="InterPro"/>
</dbReference>
<evidence type="ECO:0000256" key="3">
    <source>
        <dbReference type="ARBA" id="ARBA00023163"/>
    </source>
</evidence>
<dbReference type="RefSeq" id="WP_113290526.1">
    <property type="nucleotide sequence ID" value="NZ_QNTQ01000018.1"/>
</dbReference>
<name>A0A365U770_9RHOB</name>
<dbReference type="EMBL" id="QNTQ01000018">
    <property type="protein sequence ID" value="RBI83354.1"/>
    <property type="molecule type" value="Genomic_DNA"/>
</dbReference>
<dbReference type="Gene3D" id="1.10.10.10">
    <property type="entry name" value="Winged helix-like DNA-binding domain superfamily/Winged helix DNA-binding domain"/>
    <property type="match status" value="1"/>
</dbReference>
<dbReference type="CDD" id="cd07377">
    <property type="entry name" value="WHTH_GntR"/>
    <property type="match status" value="1"/>
</dbReference>
<gene>
    <name evidence="5" type="ORF">DRV85_16210</name>
</gene>
<protein>
    <submittedName>
        <fullName evidence="5">GntR family transcriptional regulator</fullName>
    </submittedName>
</protein>
<dbReference type="InterPro" id="IPR036390">
    <property type="entry name" value="WH_DNA-bd_sf"/>
</dbReference>
<dbReference type="SUPFAM" id="SSF64288">
    <property type="entry name" value="Chorismate lyase-like"/>
    <property type="match status" value="1"/>
</dbReference>
<dbReference type="PROSITE" id="PS50949">
    <property type="entry name" value="HTH_GNTR"/>
    <property type="match status" value="1"/>
</dbReference>
<dbReference type="Proteomes" id="UP000253370">
    <property type="component" value="Unassembled WGS sequence"/>
</dbReference>
<dbReference type="InterPro" id="IPR050679">
    <property type="entry name" value="Bact_HTH_transcr_reg"/>
</dbReference>
<evidence type="ECO:0000256" key="2">
    <source>
        <dbReference type="ARBA" id="ARBA00023125"/>
    </source>
</evidence>
<accession>A0A365U770</accession>